<dbReference type="AlphaFoldDB" id="A0A5A7UKT0"/>
<accession>A0A5A7UKT0</accession>
<proteinExistence type="predicted"/>
<evidence type="ECO:0000256" key="1">
    <source>
        <dbReference type="SAM" id="MobiDB-lite"/>
    </source>
</evidence>
<feature type="region of interest" description="Disordered" evidence="1">
    <location>
        <begin position="52"/>
        <end position="126"/>
    </location>
</feature>
<protein>
    <submittedName>
        <fullName evidence="2">E3 ubiquitin-protein ligase PRT1 isoform X2</fullName>
    </submittedName>
</protein>
<evidence type="ECO:0000313" key="2">
    <source>
        <dbReference type="EMBL" id="KAA0054141.1"/>
    </source>
</evidence>
<feature type="compositionally biased region" description="Polar residues" evidence="1">
    <location>
        <begin position="54"/>
        <end position="63"/>
    </location>
</feature>
<reference evidence="2 3" key="1">
    <citation type="submission" date="2019-08" db="EMBL/GenBank/DDBJ databases">
        <title>Draft genome sequences of two oriental melons (Cucumis melo L. var makuwa).</title>
        <authorList>
            <person name="Kwon S.-Y."/>
        </authorList>
    </citation>
    <scope>NUCLEOTIDE SEQUENCE [LARGE SCALE GENOMIC DNA]</scope>
    <source>
        <strain evidence="3">cv. SW 3</strain>
        <tissue evidence="2">Leaf</tissue>
    </source>
</reference>
<organism evidence="2 3">
    <name type="scientific">Cucumis melo var. makuwa</name>
    <name type="common">Oriental melon</name>
    <dbReference type="NCBI Taxonomy" id="1194695"/>
    <lineage>
        <taxon>Eukaryota</taxon>
        <taxon>Viridiplantae</taxon>
        <taxon>Streptophyta</taxon>
        <taxon>Embryophyta</taxon>
        <taxon>Tracheophyta</taxon>
        <taxon>Spermatophyta</taxon>
        <taxon>Magnoliopsida</taxon>
        <taxon>eudicotyledons</taxon>
        <taxon>Gunneridae</taxon>
        <taxon>Pentapetalae</taxon>
        <taxon>rosids</taxon>
        <taxon>fabids</taxon>
        <taxon>Cucurbitales</taxon>
        <taxon>Cucurbitaceae</taxon>
        <taxon>Benincaseae</taxon>
        <taxon>Cucumis</taxon>
    </lineage>
</organism>
<feature type="compositionally biased region" description="Polar residues" evidence="1">
    <location>
        <begin position="76"/>
        <end position="97"/>
    </location>
</feature>
<evidence type="ECO:0000313" key="3">
    <source>
        <dbReference type="Proteomes" id="UP000321393"/>
    </source>
</evidence>
<dbReference type="EMBL" id="SSTE01008862">
    <property type="protein sequence ID" value="KAA0054141.1"/>
    <property type="molecule type" value="Genomic_DNA"/>
</dbReference>
<gene>
    <name evidence="2" type="ORF">E6C27_scaffold131G00580</name>
</gene>
<name>A0A5A7UKT0_CUCMM</name>
<dbReference type="Proteomes" id="UP000321393">
    <property type="component" value="Unassembled WGS sequence"/>
</dbReference>
<sequence>MSKKSNYMLLLESTCPTVVTLRDPSPHSTVLPTNQVPWKTYYRRNLRKEVESHAVQTTPVQDSESIRDQGMIDSINLHSNNRISENNRSKMNSTDSHTNNKRGENDSFKTVVSEDMGEHGSIGRSL</sequence>
<dbReference type="OrthoDB" id="1738989at2759"/>
<comment type="caution">
    <text evidence="2">The sequence shown here is derived from an EMBL/GenBank/DDBJ whole genome shotgun (WGS) entry which is preliminary data.</text>
</comment>